<gene>
    <name evidence="2" type="ORF">BCY91_12115</name>
</gene>
<dbReference type="RefSeq" id="WP_120183210.1">
    <property type="nucleotide sequence ID" value="NZ_MBTA01000030.1"/>
</dbReference>
<evidence type="ECO:0000313" key="3">
    <source>
        <dbReference type="Proteomes" id="UP000283433"/>
    </source>
</evidence>
<reference evidence="2 3" key="1">
    <citation type="submission" date="2016-07" db="EMBL/GenBank/DDBJ databases">
        <title>Genome of Pelobium manganitolerans.</title>
        <authorList>
            <person name="Wu S."/>
            <person name="Wang G."/>
        </authorList>
    </citation>
    <scope>NUCLEOTIDE SEQUENCE [LARGE SCALE GENOMIC DNA]</scope>
    <source>
        <strain evidence="2 3">YS-25</strain>
    </source>
</reference>
<comment type="caution">
    <text evidence="2">The sequence shown here is derived from an EMBL/GenBank/DDBJ whole genome shotgun (WGS) entry which is preliminary data.</text>
</comment>
<feature type="domain" description="Transposase IS200-like" evidence="1">
    <location>
        <begin position="10"/>
        <end position="147"/>
    </location>
</feature>
<dbReference type="GO" id="GO:0004803">
    <property type="term" value="F:transposase activity"/>
    <property type="evidence" value="ECO:0007669"/>
    <property type="project" value="InterPro"/>
</dbReference>
<protein>
    <recommendedName>
        <fullName evidence="1">Transposase IS200-like domain-containing protein</fullName>
    </recommendedName>
</protein>
<dbReference type="PANTHER" id="PTHR36966">
    <property type="entry name" value="REP-ASSOCIATED TYROSINE TRANSPOSASE"/>
    <property type="match status" value="1"/>
</dbReference>
<dbReference type="InterPro" id="IPR052715">
    <property type="entry name" value="RAYT_transposase"/>
</dbReference>
<dbReference type="Proteomes" id="UP000283433">
    <property type="component" value="Unassembled WGS sequence"/>
</dbReference>
<dbReference type="OrthoDB" id="9788881at2"/>
<dbReference type="EMBL" id="MBTA01000030">
    <property type="protein sequence ID" value="RKD12388.1"/>
    <property type="molecule type" value="Genomic_DNA"/>
</dbReference>
<evidence type="ECO:0000313" key="2">
    <source>
        <dbReference type="EMBL" id="RKD12388.1"/>
    </source>
</evidence>
<dbReference type="PANTHER" id="PTHR36966:SF1">
    <property type="entry name" value="REP-ASSOCIATED TYROSINE TRANSPOSASE"/>
    <property type="match status" value="1"/>
</dbReference>
<accession>A0A419S1M5</accession>
<dbReference type="SUPFAM" id="SSF143422">
    <property type="entry name" value="Transposase IS200-like"/>
    <property type="match status" value="1"/>
</dbReference>
<organism evidence="2 3">
    <name type="scientific">Pelobium manganitolerans</name>
    <dbReference type="NCBI Taxonomy" id="1842495"/>
    <lineage>
        <taxon>Bacteria</taxon>
        <taxon>Pseudomonadati</taxon>
        <taxon>Bacteroidota</taxon>
        <taxon>Sphingobacteriia</taxon>
        <taxon>Sphingobacteriales</taxon>
        <taxon>Sphingobacteriaceae</taxon>
        <taxon>Pelobium</taxon>
    </lineage>
</organism>
<dbReference type="InterPro" id="IPR002686">
    <property type="entry name" value="Transposase_17"/>
</dbReference>
<dbReference type="InterPro" id="IPR036515">
    <property type="entry name" value="Transposase_17_sf"/>
</dbReference>
<name>A0A419S1M5_9SPHI</name>
<evidence type="ECO:0000259" key="1">
    <source>
        <dbReference type="SMART" id="SM01321"/>
    </source>
</evidence>
<dbReference type="SMART" id="SM01321">
    <property type="entry name" value="Y1_Tnp"/>
    <property type="match status" value="1"/>
</dbReference>
<dbReference type="GO" id="GO:0006313">
    <property type="term" value="P:DNA transposition"/>
    <property type="evidence" value="ECO:0007669"/>
    <property type="project" value="InterPro"/>
</dbReference>
<proteinExistence type="predicted"/>
<keyword evidence="3" id="KW-1185">Reference proteome</keyword>
<dbReference type="Gene3D" id="3.30.70.1290">
    <property type="entry name" value="Transposase IS200-like"/>
    <property type="match status" value="1"/>
</dbReference>
<sequence length="189" mass="22049">MAVRTVHDTVDKTWFVTFTCCNWIPLFQITNSYDLIYGWFKLIKEKYTVDTVAFVIMPNHVHAILHLNAVQNLNTIISNGKRFMAYELIKRLKAGQQDTILLNLGRACSNADKKKGQLHKVFETSFDAKPIFTEKFLHQKLDYIHNNPVSGKWNLAQSYIEYKHSSAGFYNQNLPHKNVELKHYLDLEE</sequence>
<dbReference type="GO" id="GO:0043565">
    <property type="term" value="F:sequence-specific DNA binding"/>
    <property type="evidence" value="ECO:0007669"/>
    <property type="project" value="TreeGrafter"/>
</dbReference>
<dbReference type="AlphaFoldDB" id="A0A419S1M5"/>